<evidence type="ECO:0000313" key="4">
    <source>
        <dbReference type="Proteomes" id="UP000242287"/>
    </source>
</evidence>
<keyword evidence="2" id="KW-0732">Signal</keyword>
<keyword evidence="1" id="KW-0812">Transmembrane</keyword>
<dbReference type="AlphaFoldDB" id="A0A2A9NGP2"/>
<sequence>MALSPTSMTSLLFLFFIAQFATLALANTEIVNFAFSDSLQQLPFPAPLEWPILSQQQAEHIFNVTPAPSFTACDIDDHTTCPYQVWAVLNAGGATWSAYSKFTLRISWPAMFPTDFSIRLFSSQADPRTKYARIRIVFDGVFTPANNGTHPFLPYRTTNDEELQSVPFFLNFEPLYFGVLPASMLPVVVVLVVASLFAYKFIVPPIERFIHKLIERAKEELATEAARKVE</sequence>
<dbReference type="OrthoDB" id="3360032at2759"/>
<feature type="chain" id="PRO_5013309998" evidence="2">
    <location>
        <begin position="27"/>
        <end position="230"/>
    </location>
</feature>
<evidence type="ECO:0000256" key="2">
    <source>
        <dbReference type="SAM" id="SignalP"/>
    </source>
</evidence>
<dbReference type="STRING" id="703135.A0A2A9NGP2"/>
<gene>
    <name evidence="3" type="ORF">AMATHDRAFT_4554</name>
</gene>
<protein>
    <submittedName>
        <fullName evidence="3">Uncharacterized protein</fullName>
    </submittedName>
</protein>
<dbReference type="Proteomes" id="UP000242287">
    <property type="component" value="Unassembled WGS sequence"/>
</dbReference>
<organism evidence="3 4">
    <name type="scientific">Amanita thiersii Skay4041</name>
    <dbReference type="NCBI Taxonomy" id="703135"/>
    <lineage>
        <taxon>Eukaryota</taxon>
        <taxon>Fungi</taxon>
        <taxon>Dikarya</taxon>
        <taxon>Basidiomycota</taxon>
        <taxon>Agaricomycotina</taxon>
        <taxon>Agaricomycetes</taxon>
        <taxon>Agaricomycetidae</taxon>
        <taxon>Agaricales</taxon>
        <taxon>Pluteineae</taxon>
        <taxon>Amanitaceae</taxon>
        <taxon>Amanita</taxon>
    </lineage>
</organism>
<reference evidence="3 4" key="1">
    <citation type="submission" date="2014-02" db="EMBL/GenBank/DDBJ databases">
        <title>Transposable element dynamics among asymbiotic and ectomycorrhizal Amanita fungi.</title>
        <authorList>
            <consortium name="DOE Joint Genome Institute"/>
            <person name="Hess J."/>
            <person name="Skrede I."/>
            <person name="Wolfe B."/>
            <person name="LaButti K."/>
            <person name="Ohm R.A."/>
            <person name="Grigoriev I.V."/>
            <person name="Pringle A."/>
        </authorList>
    </citation>
    <scope>NUCLEOTIDE SEQUENCE [LARGE SCALE GENOMIC DNA]</scope>
    <source>
        <strain evidence="3 4">SKay4041</strain>
    </source>
</reference>
<proteinExistence type="predicted"/>
<evidence type="ECO:0000256" key="1">
    <source>
        <dbReference type="SAM" id="Phobius"/>
    </source>
</evidence>
<keyword evidence="1" id="KW-1133">Transmembrane helix</keyword>
<accession>A0A2A9NGP2</accession>
<feature type="transmembrane region" description="Helical" evidence="1">
    <location>
        <begin position="175"/>
        <end position="199"/>
    </location>
</feature>
<dbReference type="EMBL" id="KZ302019">
    <property type="protein sequence ID" value="PFH49789.1"/>
    <property type="molecule type" value="Genomic_DNA"/>
</dbReference>
<keyword evidence="4" id="KW-1185">Reference proteome</keyword>
<feature type="signal peptide" evidence="2">
    <location>
        <begin position="1"/>
        <end position="26"/>
    </location>
</feature>
<name>A0A2A9NGP2_9AGAR</name>
<evidence type="ECO:0000313" key="3">
    <source>
        <dbReference type="EMBL" id="PFH49789.1"/>
    </source>
</evidence>
<keyword evidence="1" id="KW-0472">Membrane</keyword>